<evidence type="ECO:0000313" key="9">
    <source>
        <dbReference type="EMBL" id="PAU76266.1"/>
    </source>
</evidence>
<comment type="cofactor">
    <cofactor evidence="7">
        <name>(6R)-5,10-methylene-5,6,7,8-tetrahydrofolate</name>
        <dbReference type="ChEBI" id="CHEBI:15636"/>
    </cofactor>
    <text evidence="7">Binds 1 5,10-methenyltetrahydrofolate (MTHF) per subunit.</text>
</comment>
<comment type="caution">
    <text evidence="9">The sequence shown here is derived from an EMBL/GenBank/DDBJ whole genome shotgun (WGS) entry which is preliminary data.</text>
</comment>
<dbReference type="SUPFAM" id="SSF52425">
    <property type="entry name" value="Cryptochrome/photolyase, N-terminal domain"/>
    <property type="match status" value="1"/>
</dbReference>
<comment type="similarity">
    <text evidence="1 7">Belongs to the DNA photolyase class-1 family.</text>
</comment>
<keyword evidence="5 7" id="KW-0157">Chromophore</keyword>
<comment type="function">
    <text evidence="7">May have a photoreceptor function.</text>
</comment>
<dbReference type="GO" id="GO:0003904">
    <property type="term" value="F:deoxyribodipyrimidine photo-lyase activity"/>
    <property type="evidence" value="ECO:0007669"/>
    <property type="project" value="TreeGrafter"/>
</dbReference>
<dbReference type="OrthoDB" id="9772484at2"/>
<dbReference type="GO" id="GO:0071949">
    <property type="term" value="F:FAD binding"/>
    <property type="evidence" value="ECO:0007669"/>
    <property type="project" value="TreeGrafter"/>
</dbReference>
<dbReference type="InterPro" id="IPR036134">
    <property type="entry name" value="Crypto/Photolyase_FAD-like_sf"/>
</dbReference>
<dbReference type="Gene3D" id="1.10.579.10">
    <property type="entry name" value="DNA Cyclobutane Dipyrimidine Photolyase, subunit A, domain 3"/>
    <property type="match status" value="1"/>
</dbReference>
<dbReference type="InterPro" id="IPR014729">
    <property type="entry name" value="Rossmann-like_a/b/a_fold"/>
</dbReference>
<dbReference type="GO" id="GO:0000719">
    <property type="term" value="P:photoreactive repair"/>
    <property type="evidence" value="ECO:0007669"/>
    <property type="project" value="TreeGrafter"/>
</dbReference>
<keyword evidence="3 6" id="KW-0285">Flavoprotein</keyword>
<feature type="binding site" evidence="6">
    <location>
        <position position="231"/>
    </location>
    <ligand>
        <name>FAD</name>
        <dbReference type="ChEBI" id="CHEBI:57692"/>
    </ligand>
</feature>
<dbReference type="Pfam" id="PF03441">
    <property type="entry name" value="FAD_binding_7"/>
    <property type="match status" value="1"/>
</dbReference>
<feature type="binding site" evidence="6">
    <location>
        <begin position="374"/>
        <end position="376"/>
    </location>
    <ligand>
        <name>FAD</name>
        <dbReference type="ChEBI" id="CHEBI:57692"/>
    </ligand>
</feature>
<evidence type="ECO:0000256" key="7">
    <source>
        <dbReference type="RuleBase" id="RU367151"/>
    </source>
</evidence>
<dbReference type="EMBL" id="NSKB01000005">
    <property type="protein sequence ID" value="PAU76266.1"/>
    <property type="molecule type" value="Genomic_DNA"/>
</dbReference>
<organism evidence="9 10">
    <name type="scientific">Halomonas salipaludis</name>
    <dbReference type="NCBI Taxonomy" id="2032625"/>
    <lineage>
        <taxon>Bacteria</taxon>
        <taxon>Pseudomonadati</taxon>
        <taxon>Pseudomonadota</taxon>
        <taxon>Gammaproteobacteria</taxon>
        <taxon>Oceanospirillales</taxon>
        <taxon>Halomonadaceae</taxon>
        <taxon>Halomonas</taxon>
    </lineage>
</organism>
<dbReference type="GO" id="GO:0003684">
    <property type="term" value="F:damaged DNA binding"/>
    <property type="evidence" value="ECO:0007669"/>
    <property type="project" value="TreeGrafter"/>
</dbReference>
<dbReference type="InterPro" id="IPR014133">
    <property type="entry name" value="Cry_DASH"/>
</dbReference>
<protein>
    <recommendedName>
        <fullName evidence="2 7">Cryptochrome DASH</fullName>
    </recommendedName>
</protein>
<keyword evidence="9" id="KW-0456">Lyase</keyword>
<evidence type="ECO:0000256" key="2">
    <source>
        <dbReference type="ARBA" id="ARBA00017881"/>
    </source>
</evidence>
<dbReference type="PROSITE" id="PS51645">
    <property type="entry name" value="PHR_CRY_ALPHA_BETA"/>
    <property type="match status" value="1"/>
</dbReference>
<proteinExistence type="inferred from homology"/>
<dbReference type="NCBIfam" id="TIGR02765">
    <property type="entry name" value="crypto_DASH"/>
    <property type="match status" value="1"/>
</dbReference>
<dbReference type="InterPro" id="IPR002081">
    <property type="entry name" value="Cryptochrome/DNA_photolyase_1"/>
</dbReference>
<evidence type="ECO:0000256" key="1">
    <source>
        <dbReference type="ARBA" id="ARBA00005862"/>
    </source>
</evidence>
<dbReference type="PRINTS" id="PR00147">
    <property type="entry name" value="DNAPHOTLYASE"/>
</dbReference>
<dbReference type="Gene3D" id="1.25.40.80">
    <property type="match status" value="1"/>
</dbReference>
<keyword evidence="10" id="KW-1185">Reference proteome</keyword>
<evidence type="ECO:0000256" key="5">
    <source>
        <dbReference type="ARBA" id="ARBA00022991"/>
    </source>
</evidence>
<evidence type="ECO:0000256" key="4">
    <source>
        <dbReference type="ARBA" id="ARBA00022827"/>
    </source>
</evidence>
<dbReference type="PANTHER" id="PTHR11455">
    <property type="entry name" value="CRYPTOCHROME"/>
    <property type="match status" value="1"/>
</dbReference>
<evidence type="ECO:0000313" key="10">
    <source>
        <dbReference type="Proteomes" id="UP000217771"/>
    </source>
</evidence>
<reference evidence="9 10" key="1">
    <citation type="submission" date="2017-08" db="EMBL/GenBank/DDBJ databases">
        <title>Halomonas alkalisoli sp. nov., isolated from saline alkaline soil.</title>
        <authorList>
            <person name="Wang D."/>
            <person name="Zhang G."/>
        </authorList>
    </citation>
    <scope>NUCLEOTIDE SEQUENCE [LARGE SCALE GENOMIC DNA]</scope>
    <source>
        <strain evidence="9 10">WRN001</strain>
    </source>
</reference>
<dbReference type="SUPFAM" id="SSF48173">
    <property type="entry name" value="Cryptochrome/photolyase FAD-binding domain"/>
    <property type="match status" value="1"/>
</dbReference>
<dbReference type="AlphaFoldDB" id="A0A2A2ET12"/>
<name>A0A2A2ET12_9GAMM</name>
<dbReference type="InterPro" id="IPR005101">
    <property type="entry name" value="Cryptochr/Photolyase_FAD-bd"/>
</dbReference>
<keyword evidence="4 6" id="KW-0274">FAD</keyword>
<evidence type="ECO:0000259" key="8">
    <source>
        <dbReference type="PROSITE" id="PS51645"/>
    </source>
</evidence>
<dbReference type="PANTHER" id="PTHR11455:SF22">
    <property type="entry name" value="CRYPTOCHROME DASH"/>
    <property type="match status" value="1"/>
</dbReference>
<accession>A0A2A2ET12</accession>
<dbReference type="Pfam" id="PF00875">
    <property type="entry name" value="DNA_photolyase"/>
    <property type="match status" value="1"/>
</dbReference>
<feature type="domain" description="Photolyase/cryptochrome alpha/beta" evidence="8">
    <location>
        <begin position="2"/>
        <end position="139"/>
    </location>
</feature>
<dbReference type="Gene3D" id="3.40.50.620">
    <property type="entry name" value="HUPs"/>
    <property type="match status" value="1"/>
</dbReference>
<gene>
    <name evidence="9" type="ORF">CK498_15460</name>
</gene>
<comment type="cofactor">
    <cofactor evidence="6 7">
        <name>FAD</name>
        <dbReference type="ChEBI" id="CHEBI:57692"/>
    </cofactor>
    <text evidence="6 7">Binds 1 FAD per subunit.</text>
</comment>
<dbReference type="Proteomes" id="UP000217771">
    <property type="component" value="Unassembled WGS sequence"/>
</dbReference>
<feature type="binding site" evidence="6">
    <location>
        <begin position="244"/>
        <end position="248"/>
    </location>
    <ligand>
        <name>FAD</name>
        <dbReference type="ChEBI" id="CHEBI:57692"/>
    </ligand>
</feature>
<evidence type="ECO:0000256" key="6">
    <source>
        <dbReference type="PIRSR" id="PIRSR602081-1"/>
    </source>
</evidence>
<dbReference type="InterPro" id="IPR006050">
    <property type="entry name" value="DNA_photolyase_N"/>
</dbReference>
<dbReference type="InterPro" id="IPR036155">
    <property type="entry name" value="Crypto/Photolyase_N_sf"/>
</dbReference>
<evidence type="ECO:0000256" key="3">
    <source>
        <dbReference type="ARBA" id="ARBA00022630"/>
    </source>
</evidence>
<dbReference type="RefSeq" id="WP_095621732.1">
    <property type="nucleotide sequence ID" value="NZ_NSKB01000005.1"/>
</dbReference>
<sequence length="471" mass="53062">MSCAVVWLRHDLRVADNPLFGALDGASSLACVYVLDARELRDWAPQQVARRCGPARLRFLWQSLMALRGELLKRGSDLLVRIGDPAEVVAELTQRLAAERVLVRDEPGVEERAQLDRLTQRLDDRCRLQRLESGMLFERTQLPFAEDGLPATFSAFRRRMERDWQVLTPRPAPLTLPLWPDGAPRGLPPLDQVCGVAAGWPAASQALEGGEAPAYQRLSHYLWDSNAIASYKETRNGLLGADFSTRFSPWLAHGCLSARQIHAEVRAWEVEHGANESSYWVIFELLWRDYFHWAAWQDGPALFGAASLPVPDTEVLAWCEGNTGVPFVDAAMHELASSGWLSNRARQNVASFLVKDLGADWRLGAAWFERCLIDYDAASNWGNWRYVAGLGRDPRQGRYFNVLKQARYYDPQGHYVAHWLPSLASLPPGPARHQPWQAAPERFAAPRVEPPAWYEWRIPALSGAEPVEPDE</sequence>